<reference evidence="4" key="1">
    <citation type="submission" date="2016-10" db="EMBL/GenBank/DDBJ databases">
        <authorList>
            <person name="Varghese N."/>
            <person name="Submissions S."/>
        </authorList>
    </citation>
    <scope>NUCLEOTIDE SEQUENCE [LARGE SCALE GENOMIC DNA]</scope>
    <source>
        <strain evidence="4">IBRC-M10078</strain>
    </source>
</reference>
<feature type="domain" description="DUF418" evidence="2">
    <location>
        <begin position="234"/>
        <end position="388"/>
    </location>
</feature>
<feature type="transmembrane region" description="Helical" evidence="1">
    <location>
        <begin position="349"/>
        <end position="369"/>
    </location>
</feature>
<dbReference type="Pfam" id="PF04235">
    <property type="entry name" value="DUF418"/>
    <property type="match status" value="1"/>
</dbReference>
<sequence>MNMNGLQPISKSERIQGVDIIRGFAIFGIFLVNMPSFNSPMLHLQPESWWPSQIDQMTLQFIDLFAQANFYTLFSFLFGFGMVLFQKRVVIKGYSFSLLVTRRLLVLLIIGCIHAFFIWHGDILISYAIIGVIFLLFYKTKPLSLLVLSLLLIFVPSLLFFGLLMLSYLVDPTSLLQNYSARIAEETAKVYSSGSITEITLQRIQDWYYVNNLDNAIFLVFALLPMFLLGAYIAKKQWFSKIESHVKAVQRLLFIAVIIAIPIKLLPYYTEKNIATDFLQDSIGGPAAAMVYASSIMLLTRNKTWQKVLSPLSFVGRLSLSNYLFQSIVCTLLFYNYGLGLYGKVTPSLGLILTIFIYSVQVVISKWWLSHYQYGPVEWIWRSLTYGKRQVFRRRVLEKGRNN</sequence>
<feature type="transmembrane region" description="Helical" evidence="1">
    <location>
        <begin position="123"/>
        <end position="138"/>
    </location>
</feature>
<proteinExistence type="predicted"/>
<keyword evidence="4" id="KW-1185">Reference proteome</keyword>
<evidence type="ECO:0000313" key="3">
    <source>
        <dbReference type="EMBL" id="SDP67363.1"/>
    </source>
</evidence>
<feature type="transmembrane region" description="Helical" evidence="1">
    <location>
        <begin position="20"/>
        <end position="37"/>
    </location>
</feature>
<keyword evidence="1" id="KW-0472">Membrane</keyword>
<feature type="transmembrane region" description="Helical" evidence="1">
    <location>
        <begin position="216"/>
        <end position="233"/>
    </location>
</feature>
<feature type="transmembrane region" description="Helical" evidence="1">
    <location>
        <begin position="145"/>
        <end position="170"/>
    </location>
</feature>
<dbReference type="AlphaFoldDB" id="A0A1H0UMQ7"/>
<feature type="transmembrane region" description="Helical" evidence="1">
    <location>
        <begin position="320"/>
        <end position="337"/>
    </location>
</feature>
<dbReference type="InterPro" id="IPR007349">
    <property type="entry name" value="DUF418"/>
</dbReference>
<gene>
    <name evidence="3" type="ORF">SAMN05216565_10531</name>
</gene>
<keyword evidence="1" id="KW-0812">Transmembrane</keyword>
<dbReference type="PANTHER" id="PTHR30590">
    <property type="entry name" value="INNER MEMBRANE PROTEIN"/>
    <property type="match status" value="1"/>
</dbReference>
<dbReference type="InterPro" id="IPR052529">
    <property type="entry name" value="Bact_Transport_Assoc"/>
</dbReference>
<dbReference type="Proteomes" id="UP000199159">
    <property type="component" value="Unassembled WGS sequence"/>
</dbReference>
<feature type="transmembrane region" description="Helical" evidence="1">
    <location>
        <begin position="253"/>
        <end position="270"/>
    </location>
</feature>
<protein>
    <recommendedName>
        <fullName evidence="2">DUF418 domain-containing protein</fullName>
    </recommendedName>
</protein>
<organism evidence="3 4">
    <name type="scientific">Litchfieldia salsa</name>
    <dbReference type="NCBI Taxonomy" id="930152"/>
    <lineage>
        <taxon>Bacteria</taxon>
        <taxon>Bacillati</taxon>
        <taxon>Bacillota</taxon>
        <taxon>Bacilli</taxon>
        <taxon>Bacillales</taxon>
        <taxon>Bacillaceae</taxon>
        <taxon>Litchfieldia</taxon>
    </lineage>
</organism>
<feature type="transmembrane region" description="Helical" evidence="1">
    <location>
        <begin position="96"/>
        <end position="117"/>
    </location>
</feature>
<feature type="transmembrane region" description="Helical" evidence="1">
    <location>
        <begin position="57"/>
        <end position="84"/>
    </location>
</feature>
<dbReference type="OrthoDB" id="9807744at2"/>
<dbReference type="STRING" id="930152.SAMN05216565_10531"/>
<evidence type="ECO:0000313" key="4">
    <source>
        <dbReference type="Proteomes" id="UP000199159"/>
    </source>
</evidence>
<evidence type="ECO:0000259" key="2">
    <source>
        <dbReference type="Pfam" id="PF04235"/>
    </source>
</evidence>
<dbReference type="PANTHER" id="PTHR30590:SF2">
    <property type="entry name" value="INNER MEMBRANE PROTEIN"/>
    <property type="match status" value="1"/>
</dbReference>
<evidence type="ECO:0000256" key="1">
    <source>
        <dbReference type="SAM" id="Phobius"/>
    </source>
</evidence>
<accession>A0A1H0UMQ7</accession>
<name>A0A1H0UMQ7_9BACI</name>
<feature type="transmembrane region" description="Helical" evidence="1">
    <location>
        <begin position="282"/>
        <end position="299"/>
    </location>
</feature>
<dbReference type="EMBL" id="FNJU01000005">
    <property type="protein sequence ID" value="SDP67363.1"/>
    <property type="molecule type" value="Genomic_DNA"/>
</dbReference>
<dbReference type="RefSeq" id="WP_090854096.1">
    <property type="nucleotide sequence ID" value="NZ_JBHSDM010000007.1"/>
</dbReference>
<keyword evidence="1" id="KW-1133">Transmembrane helix</keyword>